<feature type="domain" description="Helicase C-terminal" evidence="8">
    <location>
        <begin position="197"/>
        <end position="388"/>
    </location>
</feature>
<dbReference type="InterPro" id="IPR011545">
    <property type="entry name" value="DEAD/DEAH_box_helicase_dom"/>
</dbReference>
<keyword evidence="5" id="KW-0067">ATP-binding</keyword>
<dbReference type="InterPro" id="IPR027417">
    <property type="entry name" value="P-loop_NTPase"/>
</dbReference>
<dbReference type="SUPFAM" id="SSF52540">
    <property type="entry name" value="P-loop containing nucleoside triphosphate hydrolases"/>
    <property type="match status" value="1"/>
</dbReference>
<evidence type="ECO:0000313" key="10">
    <source>
        <dbReference type="EMBL" id="KFD68822.1"/>
    </source>
</evidence>
<evidence type="ECO:0000256" key="2">
    <source>
        <dbReference type="ARBA" id="ARBA00022741"/>
    </source>
</evidence>
<dbReference type="Gene3D" id="3.40.50.300">
    <property type="entry name" value="P-loop containing nucleotide triphosphate hydrolases"/>
    <property type="match status" value="2"/>
</dbReference>
<dbReference type="AlphaFoldDB" id="A0A085NH76"/>
<dbReference type="InterPro" id="IPR011709">
    <property type="entry name" value="DEAD-box_helicase_OB_fold"/>
</dbReference>
<dbReference type="EC" id="3.6.4.13" evidence="1"/>
<evidence type="ECO:0000313" key="11">
    <source>
        <dbReference type="Proteomes" id="UP000030764"/>
    </source>
</evidence>
<evidence type="ECO:0000256" key="1">
    <source>
        <dbReference type="ARBA" id="ARBA00012552"/>
    </source>
</evidence>
<dbReference type="InterPro" id="IPR001650">
    <property type="entry name" value="Helicase_C-like"/>
</dbReference>
<dbReference type="PROSITE" id="PS51192">
    <property type="entry name" value="HELICASE_ATP_BIND_1"/>
    <property type="match status" value="1"/>
</dbReference>
<evidence type="ECO:0000256" key="3">
    <source>
        <dbReference type="ARBA" id="ARBA00022801"/>
    </source>
</evidence>
<feature type="domain" description="Helicase ATP-binding" evidence="7">
    <location>
        <begin position="24"/>
        <end position="192"/>
    </location>
</feature>
<accession>A0A085NH76</accession>
<dbReference type="Pfam" id="PF07717">
    <property type="entry name" value="OB_NTP_bind"/>
    <property type="match status" value="1"/>
</dbReference>
<dbReference type="EMBL" id="KL367501">
    <property type="protein sequence ID" value="KFD68822.1"/>
    <property type="molecule type" value="Genomic_DNA"/>
</dbReference>
<dbReference type="PANTHER" id="PTHR18934">
    <property type="entry name" value="ATP-DEPENDENT RNA HELICASE"/>
    <property type="match status" value="1"/>
</dbReference>
<dbReference type="GO" id="GO:0045943">
    <property type="term" value="P:positive regulation of transcription by RNA polymerase I"/>
    <property type="evidence" value="ECO:0007669"/>
    <property type="project" value="TreeGrafter"/>
</dbReference>
<keyword evidence="3" id="KW-0378">Hydrolase</keyword>
<evidence type="ECO:0000259" key="8">
    <source>
        <dbReference type="PROSITE" id="PS51194"/>
    </source>
</evidence>
<evidence type="ECO:0000256" key="4">
    <source>
        <dbReference type="ARBA" id="ARBA00022806"/>
    </source>
</evidence>
<sequence>MDKSTEPNYVKGQLPVRLYQEGLLRFIKSHDTVILIGETGCGKSTQVPQMLYECCLHCDMVIGITEPRRVAAISLAERVANEMKFCLGYEVGYSVRFDEVASDHTRIFYLTEGMLIREAMYGLLLERYSVIILDEVHERTLQTDVLFGVVKTAQKFRTHLHMSPLKVIIMSATMDVDHISSYFDNAPVVYCEGRTHPVQLFYLDVNSENYFFNCLVSIFQIHRTKPLDGDILVFLTGQDEIDVAVMKCKEALRLTGIEDVLVLPLYATLSPYEQMKVFKIRKGVSRRIIIATNIAETSLTIPNVRYIVDSGKVKMRLYDPSKGVDMLRVVNASKAQIDQRAGRAGREMPGECYRVFTEEHYLSCHEFAEPEIKRCSLTTVLLQLLVMGVSDASKFDFIDRPSEEGIQAASMILSKLGAVTFSPEGHLQLTKLGKTMAAFPVDPKFSRAIIAGGSFQCSEEVITIVAMLSTGNVYTGSATSEAVQVQRRKFFCPEGDLIRMLQMYNAFSCVKESDAKTWCLTHFVNYRHLVMARKIRSQLRNNCQALKIPLLSCKGSYNSVCRALLHGFFMQAAVLDNGGQTYKVLSSGLQAKIHPSSCLHGHKPSCLLFNELTFTNQLYLRDVTVISQECLSELNSKIV</sequence>
<organism evidence="10">
    <name type="scientific">Trichuris suis</name>
    <name type="common">pig whipworm</name>
    <dbReference type="NCBI Taxonomy" id="68888"/>
    <lineage>
        <taxon>Eukaryota</taxon>
        <taxon>Metazoa</taxon>
        <taxon>Ecdysozoa</taxon>
        <taxon>Nematoda</taxon>
        <taxon>Enoplea</taxon>
        <taxon>Dorylaimia</taxon>
        <taxon>Trichinellida</taxon>
        <taxon>Trichuridae</taxon>
        <taxon>Trichuris</taxon>
    </lineage>
</organism>
<dbReference type="EMBL" id="KL363306">
    <property type="protein sequence ID" value="KFD48032.1"/>
    <property type="molecule type" value="Genomic_DNA"/>
</dbReference>
<dbReference type="Pfam" id="PF00271">
    <property type="entry name" value="Helicase_C"/>
    <property type="match status" value="1"/>
</dbReference>
<dbReference type="InterPro" id="IPR014001">
    <property type="entry name" value="Helicase_ATP-bd"/>
</dbReference>
<dbReference type="InterPro" id="IPR007502">
    <property type="entry name" value="Helicase-assoc_dom"/>
</dbReference>
<dbReference type="PROSITE" id="PS00690">
    <property type="entry name" value="DEAH_ATP_HELICASE"/>
    <property type="match status" value="1"/>
</dbReference>
<dbReference type="SMART" id="SM00490">
    <property type="entry name" value="HELICc"/>
    <property type="match status" value="1"/>
</dbReference>
<dbReference type="GO" id="GO:0016787">
    <property type="term" value="F:hydrolase activity"/>
    <property type="evidence" value="ECO:0007669"/>
    <property type="project" value="UniProtKB-KW"/>
</dbReference>
<dbReference type="Gene3D" id="1.20.120.1080">
    <property type="match status" value="1"/>
</dbReference>
<keyword evidence="2" id="KW-0547">Nucleotide-binding</keyword>
<reference evidence="10 11" key="1">
    <citation type="journal article" date="2014" name="Nat. Genet.">
        <title>Genome and transcriptome of the porcine whipworm Trichuris suis.</title>
        <authorList>
            <person name="Jex A.R."/>
            <person name="Nejsum P."/>
            <person name="Schwarz E.M."/>
            <person name="Hu L."/>
            <person name="Young N.D."/>
            <person name="Hall R.S."/>
            <person name="Korhonen P.K."/>
            <person name="Liao S."/>
            <person name="Thamsborg S."/>
            <person name="Xia J."/>
            <person name="Xu P."/>
            <person name="Wang S."/>
            <person name="Scheerlinck J.P."/>
            <person name="Hofmann A."/>
            <person name="Sternberg P.W."/>
            <person name="Wang J."/>
            <person name="Gasser R.B."/>
        </authorList>
    </citation>
    <scope>NUCLEOTIDE SEQUENCE [LARGE SCALE GENOMIC DNA]</scope>
    <source>
        <strain evidence="10">DCEP-RM93F</strain>
        <strain evidence="9">DCEP-RM93M</strain>
    </source>
</reference>
<evidence type="ECO:0000256" key="6">
    <source>
        <dbReference type="ARBA" id="ARBA00047984"/>
    </source>
</evidence>
<evidence type="ECO:0000313" key="9">
    <source>
        <dbReference type="EMBL" id="KFD48032.1"/>
    </source>
</evidence>
<dbReference type="Proteomes" id="UP000030764">
    <property type="component" value="Unassembled WGS sequence"/>
</dbReference>
<dbReference type="InterPro" id="IPR002464">
    <property type="entry name" value="DNA/RNA_helicase_DEAH_CS"/>
</dbReference>
<dbReference type="PANTHER" id="PTHR18934:SF118">
    <property type="entry name" value="ATP-DEPENDENT RNA HELICASE DHX33"/>
    <property type="match status" value="1"/>
</dbReference>
<keyword evidence="4" id="KW-0347">Helicase</keyword>
<dbReference type="GO" id="GO:0005524">
    <property type="term" value="F:ATP binding"/>
    <property type="evidence" value="ECO:0007669"/>
    <property type="project" value="UniProtKB-KW"/>
</dbReference>
<comment type="catalytic activity">
    <reaction evidence="6">
        <text>ATP + H2O = ADP + phosphate + H(+)</text>
        <dbReference type="Rhea" id="RHEA:13065"/>
        <dbReference type="ChEBI" id="CHEBI:15377"/>
        <dbReference type="ChEBI" id="CHEBI:15378"/>
        <dbReference type="ChEBI" id="CHEBI:30616"/>
        <dbReference type="ChEBI" id="CHEBI:43474"/>
        <dbReference type="ChEBI" id="CHEBI:456216"/>
        <dbReference type="EC" id="3.6.4.13"/>
    </reaction>
</comment>
<proteinExistence type="predicted"/>
<dbReference type="CDD" id="cd18791">
    <property type="entry name" value="SF2_C_RHA"/>
    <property type="match status" value="1"/>
</dbReference>
<dbReference type="PROSITE" id="PS51194">
    <property type="entry name" value="HELICASE_CTER"/>
    <property type="match status" value="1"/>
</dbReference>
<dbReference type="Pfam" id="PF21010">
    <property type="entry name" value="HA2_C"/>
    <property type="match status" value="1"/>
</dbReference>
<dbReference type="Pfam" id="PF00270">
    <property type="entry name" value="DEAD"/>
    <property type="match status" value="1"/>
</dbReference>
<keyword evidence="11" id="KW-1185">Reference proteome</keyword>
<dbReference type="SMART" id="SM00487">
    <property type="entry name" value="DEXDc"/>
    <property type="match status" value="1"/>
</dbReference>
<dbReference type="GO" id="GO:0003725">
    <property type="term" value="F:double-stranded RNA binding"/>
    <property type="evidence" value="ECO:0007669"/>
    <property type="project" value="TreeGrafter"/>
</dbReference>
<name>A0A085NH76_9BILA</name>
<dbReference type="SMART" id="SM00847">
    <property type="entry name" value="HA2"/>
    <property type="match status" value="1"/>
</dbReference>
<dbReference type="GO" id="GO:0003724">
    <property type="term" value="F:RNA helicase activity"/>
    <property type="evidence" value="ECO:0007669"/>
    <property type="project" value="UniProtKB-EC"/>
</dbReference>
<dbReference type="Proteomes" id="UP000030758">
    <property type="component" value="Unassembled WGS sequence"/>
</dbReference>
<evidence type="ECO:0000256" key="5">
    <source>
        <dbReference type="ARBA" id="ARBA00022840"/>
    </source>
</evidence>
<evidence type="ECO:0000259" key="7">
    <source>
        <dbReference type="PROSITE" id="PS51192"/>
    </source>
</evidence>
<dbReference type="GO" id="GO:0005730">
    <property type="term" value="C:nucleolus"/>
    <property type="evidence" value="ECO:0007669"/>
    <property type="project" value="TreeGrafter"/>
</dbReference>
<protein>
    <recommendedName>
        <fullName evidence="1">RNA helicase</fullName>
        <ecNumber evidence="1">3.6.4.13</ecNumber>
    </recommendedName>
</protein>
<gene>
    <name evidence="9" type="ORF">M513_11114</name>
    <name evidence="10" type="ORF">M514_11114</name>
</gene>